<dbReference type="InterPro" id="IPR024752">
    <property type="entry name" value="Myb/SANT-like_dom"/>
</dbReference>
<feature type="domain" description="Myb/SANT-like" evidence="2">
    <location>
        <begin position="53"/>
        <end position="142"/>
    </location>
</feature>
<dbReference type="EMBL" id="JAMFTS010000005">
    <property type="protein sequence ID" value="KAJ4745125.1"/>
    <property type="molecule type" value="Genomic_DNA"/>
</dbReference>
<feature type="region of interest" description="Disordered" evidence="1">
    <location>
        <begin position="1"/>
        <end position="51"/>
    </location>
</feature>
<evidence type="ECO:0000313" key="4">
    <source>
        <dbReference type="Proteomes" id="UP001140206"/>
    </source>
</evidence>
<dbReference type="Pfam" id="PF12776">
    <property type="entry name" value="Myb_DNA-bind_3"/>
    <property type="match status" value="1"/>
</dbReference>
<name>A0AAV8BQ25_9POAL</name>
<dbReference type="Proteomes" id="UP001140206">
    <property type="component" value="Chromosome 5"/>
</dbReference>
<proteinExistence type="predicted"/>
<evidence type="ECO:0000313" key="3">
    <source>
        <dbReference type="EMBL" id="KAJ4745125.1"/>
    </source>
</evidence>
<feature type="compositionally biased region" description="Acidic residues" evidence="1">
    <location>
        <begin position="30"/>
        <end position="42"/>
    </location>
</feature>
<sequence length="172" mass="20329">MRELKGIRSEGRGERWEREGEREREKEALEWNDTDDSLEDGCTDGSTSQRASWNDNQKAHLLQVLNCIPRAHKGGWSKDVWENITDHMNRKFPKSIFTTQQLKQQEKDLHKLYKQVKEILNCPGFRRDTSNCMLEASNNCWIELSQSRGKLSWSRSRRIPYYHRLVALYEGT</sequence>
<dbReference type="PANTHER" id="PTHR47072:SF4">
    <property type="entry name" value="MYB_SANT-LIKE DOMAIN-CONTAINING PROTEIN"/>
    <property type="match status" value="1"/>
</dbReference>
<keyword evidence="4" id="KW-1185">Reference proteome</keyword>
<comment type="caution">
    <text evidence="3">The sequence shown here is derived from an EMBL/GenBank/DDBJ whole genome shotgun (WGS) entry which is preliminary data.</text>
</comment>
<feature type="compositionally biased region" description="Basic and acidic residues" evidence="1">
    <location>
        <begin position="1"/>
        <end position="29"/>
    </location>
</feature>
<evidence type="ECO:0000259" key="2">
    <source>
        <dbReference type="Pfam" id="PF12776"/>
    </source>
</evidence>
<gene>
    <name evidence="3" type="ORF">LUZ62_079530</name>
</gene>
<reference evidence="3" key="1">
    <citation type="submission" date="2022-08" db="EMBL/GenBank/DDBJ databases">
        <authorList>
            <person name="Marques A."/>
        </authorList>
    </citation>
    <scope>NUCLEOTIDE SEQUENCE</scope>
    <source>
        <strain evidence="3">RhyPub2mFocal</strain>
        <tissue evidence="3">Leaves</tissue>
    </source>
</reference>
<organism evidence="3 4">
    <name type="scientific">Rhynchospora pubera</name>
    <dbReference type="NCBI Taxonomy" id="906938"/>
    <lineage>
        <taxon>Eukaryota</taxon>
        <taxon>Viridiplantae</taxon>
        <taxon>Streptophyta</taxon>
        <taxon>Embryophyta</taxon>
        <taxon>Tracheophyta</taxon>
        <taxon>Spermatophyta</taxon>
        <taxon>Magnoliopsida</taxon>
        <taxon>Liliopsida</taxon>
        <taxon>Poales</taxon>
        <taxon>Cyperaceae</taxon>
        <taxon>Cyperoideae</taxon>
        <taxon>Rhynchosporeae</taxon>
        <taxon>Rhynchospora</taxon>
    </lineage>
</organism>
<dbReference type="AlphaFoldDB" id="A0AAV8BQ25"/>
<dbReference type="PANTHER" id="PTHR47072">
    <property type="match status" value="1"/>
</dbReference>
<accession>A0AAV8BQ25</accession>
<protein>
    <recommendedName>
        <fullName evidence="2">Myb/SANT-like domain-containing protein</fullName>
    </recommendedName>
</protein>
<evidence type="ECO:0000256" key="1">
    <source>
        <dbReference type="SAM" id="MobiDB-lite"/>
    </source>
</evidence>